<dbReference type="PANTHER" id="PTHR11207:SF26">
    <property type="entry name" value="DOUBLE-STRANDED RNA-BINDING PROTEIN 4"/>
    <property type="match status" value="1"/>
</dbReference>
<dbReference type="GO" id="GO:0005634">
    <property type="term" value="C:nucleus"/>
    <property type="evidence" value="ECO:0007669"/>
    <property type="project" value="TreeGrafter"/>
</dbReference>
<name>A0A2U1QJG1_ARTAN</name>
<feature type="domain" description="DRBM" evidence="2">
    <location>
        <begin position="92"/>
        <end position="136"/>
    </location>
</feature>
<dbReference type="InterPro" id="IPR014720">
    <property type="entry name" value="dsRBD_dom"/>
</dbReference>
<dbReference type="OrthoDB" id="5988181at2759"/>
<dbReference type="EMBL" id="PKPP01000079">
    <property type="protein sequence ID" value="PWA98159.1"/>
    <property type="molecule type" value="Genomic_DNA"/>
</dbReference>
<keyword evidence="1" id="KW-0694">RNA-binding</keyword>
<accession>A0A2U1QJG1</accession>
<organism evidence="3 4">
    <name type="scientific">Artemisia annua</name>
    <name type="common">Sweet wormwood</name>
    <dbReference type="NCBI Taxonomy" id="35608"/>
    <lineage>
        <taxon>Eukaryota</taxon>
        <taxon>Viridiplantae</taxon>
        <taxon>Streptophyta</taxon>
        <taxon>Embryophyta</taxon>
        <taxon>Tracheophyta</taxon>
        <taxon>Spermatophyta</taxon>
        <taxon>Magnoliopsida</taxon>
        <taxon>eudicotyledons</taxon>
        <taxon>Gunneridae</taxon>
        <taxon>Pentapetalae</taxon>
        <taxon>asterids</taxon>
        <taxon>campanulids</taxon>
        <taxon>Asterales</taxon>
        <taxon>Asteraceae</taxon>
        <taxon>Asteroideae</taxon>
        <taxon>Anthemideae</taxon>
        <taxon>Artemisiinae</taxon>
        <taxon>Artemisia</taxon>
    </lineage>
</organism>
<evidence type="ECO:0000259" key="2">
    <source>
        <dbReference type="Pfam" id="PF00035"/>
    </source>
</evidence>
<gene>
    <name evidence="3" type="ORF">CTI12_AA022070</name>
</gene>
<dbReference type="GO" id="GO:0003725">
    <property type="term" value="F:double-stranded RNA binding"/>
    <property type="evidence" value="ECO:0007669"/>
    <property type="project" value="TreeGrafter"/>
</dbReference>
<comment type="caution">
    <text evidence="3">The sequence shown here is derived from an EMBL/GenBank/DDBJ whole genome shotgun (WGS) entry which is preliminary data.</text>
</comment>
<dbReference type="Proteomes" id="UP000245207">
    <property type="component" value="Unassembled WGS sequence"/>
</dbReference>
<dbReference type="SUPFAM" id="SSF54768">
    <property type="entry name" value="dsRNA-binding domain-like"/>
    <property type="match status" value="2"/>
</dbReference>
<evidence type="ECO:0000313" key="3">
    <source>
        <dbReference type="EMBL" id="PWA98159.1"/>
    </source>
</evidence>
<dbReference type="Gene3D" id="3.30.160.20">
    <property type="match status" value="2"/>
</dbReference>
<evidence type="ECO:0000256" key="1">
    <source>
        <dbReference type="ARBA" id="ARBA00022884"/>
    </source>
</evidence>
<keyword evidence="4" id="KW-1185">Reference proteome</keyword>
<sequence length="137" mass="14527">MQAALVKDPGVSVNRLIWSPDGSLFEPAYQTAQLNTPPVFSSSLIFGDVSCTEENSRSKKEAEQSAARAAALVKDPGVSVNRLICSPDGSLFEPAYQTAQLNTPPVFSSSLIFGDVSCTEENSKSKKEAEQSAARAG</sequence>
<evidence type="ECO:0000313" key="4">
    <source>
        <dbReference type="Proteomes" id="UP000245207"/>
    </source>
</evidence>
<dbReference type="AlphaFoldDB" id="A0A2U1QJG1"/>
<dbReference type="GO" id="GO:0004525">
    <property type="term" value="F:ribonuclease III activity"/>
    <property type="evidence" value="ECO:0007669"/>
    <property type="project" value="TreeGrafter"/>
</dbReference>
<dbReference type="GO" id="GO:0006396">
    <property type="term" value="P:RNA processing"/>
    <property type="evidence" value="ECO:0007669"/>
    <property type="project" value="TreeGrafter"/>
</dbReference>
<dbReference type="GO" id="GO:0010468">
    <property type="term" value="P:regulation of gene expression"/>
    <property type="evidence" value="ECO:0007669"/>
    <property type="project" value="TreeGrafter"/>
</dbReference>
<feature type="domain" description="DRBM" evidence="2">
    <location>
        <begin position="26"/>
        <end position="70"/>
    </location>
</feature>
<protein>
    <submittedName>
        <fullName evidence="3">Double-stranded RNA-binding</fullName>
    </submittedName>
</protein>
<reference evidence="3 4" key="1">
    <citation type="journal article" date="2018" name="Mol. Plant">
        <title>The genome of Artemisia annua provides insight into the evolution of Asteraceae family and artemisinin biosynthesis.</title>
        <authorList>
            <person name="Shen Q."/>
            <person name="Zhang L."/>
            <person name="Liao Z."/>
            <person name="Wang S."/>
            <person name="Yan T."/>
            <person name="Shi P."/>
            <person name="Liu M."/>
            <person name="Fu X."/>
            <person name="Pan Q."/>
            <person name="Wang Y."/>
            <person name="Lv Z."/>
            <person name="Lu X."/>
            <person name="Zhang F."/>
            <person name="Jiang W."/>
            <person name="Ma Y."/>
            <person name="Chen M."/>
            <person name="Hao X."/>
            <person name="Li L."/>
            <person name="Tang Y."/>
            <person name="Lv G."/>
            <person name="Zhou Y."/>
            <person name="Sun X."/>
            <person name="Brodelius P.E."/>
            <person name="Rose J.K.C."/>
            <person name="Tang K."/>
        </authorList>
    </citation>
    <scope>NUCLEOTIDE SEQUENCE [LARGE SCALE GENOMIC DNA]</scope>
    <source>
        <strain evidence="4">cv. Huhao1</strain>
        <tissue evidence="3">Leaf</tissue>
    </source>
</reference>
<dbReference type="Pfam" id="PF00035">
    <property type="entry name" value="dsrm"/>
    <property type="match status" value="2"/>
</dbReference>
<dbReference type="STRING" id="35608.A0A2U1QJG1"/>
<dbReference type="CDD" id="cd00048">
    <property type="entry name" value="DSRM_SF"/>
    <property type="match status" value="1"/>
</dbReference>
<dbReference type="PANTHER" id="PTHR11207">
    <property type="entry name" value="RIBONUCLEASE III"/>
    <property type="match status" value="1"/>
</dbReference>
<proteinExistence type="predicted"/>